<dbReference type="NCBIfam" id="NF008352">
    <property type="entry name" value="PRK11139.1"/>
    <property type="match status" value="1"/>
</dbReference>
<dbReference type="GO" id="GO:0043565">
    <property type="term" value="F:sequence-specific DNA binding"/>
    <property type="evidence" value="ECO:0007669"/>
    <property type="project" value="TreeGrafter"/>
</dbReference>
<keyword evidence="3" id="KW-0805">Transcription regulation</keyword>
<dbReference type="InterPro" id="IPR005119">
    <property type="entry name" value="LysR_subst-bd"/>
</dbReference>
<keyword evidence="5" id="KW-0804">Transcription</keyword>
<dbReference type="PANTHER" id="PTHR30537">
    <property type="entry name" value="HTH-TYPE TRANSCRIPTIONAL REGULATOR"/>
    <property type="match status" value="1"/>
</dbReference>
<dbReference type="Pfam" id="PF00126">
    <property type="entry name" value="HTH_1"/>
    <property type="match status" value="1"/>
</dbReference>
<evidence type="ECO:0000313" key="7">
    <source>
        <dbReference type="EMBL" id="RDV04043.1"/>
    </source>
</evidence>
<evidence type="ECO:0000256" key="4">
    <source>
        <dbReference type="ARBA" id="ARBA00023125"/>
    </source>
</evidence>
<organism evidence="7 8">
    <name type="scientific">Undibacter mobilis</name>
    <dbReference type="NCBI Taxonomy" id="2292256"/>
    <lineage>
        <taxon>Bacteria</taxon>
        <taxon>Pseudomonadati</taxon>
        <taxon>Pseudomonadota</taxon>
        <taxon>Alphaproteobacteria</taxon>
        <taxon>Hyphomicrobiales</taxon>
        <taxon>Nitrobacteraceae</taxon>
        <taxon>Undibacter</taxon>
    </lineage>
</organism>
<feature type="domain" description="HTH lysR-type" evidence="6">
    <location>
        <begin position="4"/>
        <end position="61"/>
    </location>
</feature>
<dbReference type="OrthoDB" id="9807765at2"/>
<dbReference type="PROSITE" id="PS50931">
    <property type="entry name" value="HTH_LYSR"/>
    <property type="match status" value="1"/>
</dbReference>
<dbReference type="Gene3D" id="1.10.10.10">
    <property type="entry name" value="Winged helix-like DNA-binding domain superfamily/Winged helix DNA-binding domain"/>
    <property type="match status" value="1"/>
</dbReference>
<evidence type="ECO:0000313" key="8">
    <source>
        <dbReference type="Proteomes" id="UP000263993"/>
    </source>
</evidence>
<dbReference type="RefSeq" id="WP_115516069.1">
    <property type="nucleotide sequence ID" value="NZ_QRGO01000001.1"/>
</dbReference>
<dbReference type="CDD" id="cd08432">
    <property type="entry name" value="PBP2_GcdR_TrpI_HvrB_AmpR_like"/>
    <property type="match status" value="1"/>
</dbReference>
<name>A0A371B9E3_9BRAD</name>
<comment type="function">
    <text evidence="1">NodD regulates the expression of the nodABCFE genes which encode other nodulation proteins. NodD is also a negative regulator of its own expression. Binds flavonoids as inducers.</text>
</comment>
<dbReference type="Gene3D" id="3.40.190.10">
    <property type="entry name" value="Periplasmic binding protein-like II"/>
    <property type="match status" value="2"/>
</dbReference>
<dbReference type="SUPFAM" id="SSF53850">
    <property type="entry name" value="Periplasmic binding protein-like II"/>
    <property type="match status" value="1"/>
</dbReference>
<dbReference type="AlphaFoldDB" id="A0A371B9E3"/>
<dbReference type="GO" id="GO:0003700">
    <property type="term" value="F:DNA-binding transcription factor activity"/>
    <property type="evidence" value="ECO:0007669"/>
    <property type="project" value="InterPro"/>
</dbReference>
<evidence type="ECO:0000256" key="2">
    <source>
        <dbReference type="ARBA" id="ARBA00009437"/>
    </source>
</evidence>
<reference evidence="8" key="1">
    <citation type="submission" date="2018-08" db="EMBL/GenBank/DDBJ databases">
        <authorList>
            <person name="Kim S.-J."/>
            <person name="Jung G.-Y."/>
        </authorList>
    </citation>
    <scope>NUCLEOTIDE SEQUENCE [LARGE SCALE GENOMIC DNA]</scope>
    <source>
        <strain evidence="8">GY_H</strain>
    </source>
</reference>
<proteinExistence type="inferred from homology"/>
<comment type="caution">
    <text evidence="7">The sequence shown here is derived from an EMBL/GenBank/DDBJ whole genome shotgun (WGS) entry which is preliminary data.</text>
</comment>
<dbReference type="GO" id="GO:0006351">
    <property type="term" value="P:DNA-templated transcription"/>
    <property type="evidence" value="ECO:0007669"/>
    <property type="project" value="TreeGrafter"/>
</dbReference>
<sequence length="320" mass="35021">MAMPPLSALRAFEAAARHLSLTQAAGELNVTPGALSHQIRALEEMLGVKLFERRVRAIALTAAGRQLYPGLQTGFAHIRDAVASFDAAKSGRVLVLSTSPGLTAKWLVPRLYRFAAAHPDIDIRISATATNANFVNDGIDMALRNMAVPPKPDATLEFDLLTDVYFVPVCSPRLLEKHGPIHSPDDLARFRLIHDESLPAPVARPDWSVWFKTAGSGAVDLRRGLRFNSADHALDAACEGAGVLLTYDILAYDDLRSGHLVMPFPLALGSNRAFYLVGPKNRKRPPAADAFRDWIKDEIAALDWRSIRHGAAHDTNTKKR</sequence>
<evidence type="ECO:0000256" key="5">
    <source>
        <dbReference type="ARBA" id="ARBA00023163"/>
    </source>
</evidence>
<dbReference type="PRINTS" id="PR00039">
    <property type="entry name" value="HTHLYSR"/>
</dbReference>
<dbReference type="InterPro" id="IPR000847">
    <property type="entry name" value="LysR_HTH_N"/>
</dbReference>
<dbReference type="SUPFAM" id="SSF46785">
    <property type="entry name" value="Winged helix' DNA-binding domain"/>
    <property type="match status" value="1"/>
</dbReference>
<dbReference type="Pfam" id="PF03466">
    <property type="entry name" value="LysR_substrate"/>
    <property type="match status" value="1"/>
</dbReference>
<dbReference type="Proteomes" id="UP000263993">
    <property type="component" value="Unassembled WGS sequence"/>
</dbReference>
<keyword evidence="8" id="KW-1185">Reference proteome</keyword>
<protein>
    <submittedName>
        <fullName evidence="7">Transcriptional regulator GcvA</fullName>
    </submittedName>
</protein>
<evidence type="ECO:0000259" key="6">
    <source>
        <dbReference type="PROSITE" id="PS50931"/>
    </source>
</evidence>
<evidence type="ECO:0000256" key="1">
    <source>
        <dbReference type="ARBA" id="ARBA00003502"/>
    </source>
</evidence>
<accession>A0A371B9E3</accession>
<dbReference type="InterPro" id="IPR036390">
    <property type="entry name" value="WH_DNA-bd_sf"/>
</dbReference>
<dbReference type="EMBL" id="QRGO01000001">
    <property type="protein sequence ID" value="RDV04043.1"/>
    <property type="molecule type" value="Genomic_DNA"/>
</dbReference>
<keyword evidence="4" id="KW-0238">DNA-binding</keyword>
<gene>
    <name evidence="7" type="ORF">DXH78_05255</name>
</gene>
<dbReference type="PANTHER" id="PTHR30537:SF74">
    <property type="entry name" value="HTH-TYPE TRANSCRIPTIONAL REGULATOR TRPI"/>
    <property type="match status" value="1"/>
</dbReference>
<dbReference type="InterPro" id="IPR058163">
    <property type="entry name" value="LysR-type_TF_proteobact-type"/>
</dbReference>
<evidence type="ECO:0000256" key="3">
    <source>
        <dbReference type="ARBA" id="ARBA00023015"/>
    </source>
</evidence>
<dbReference type="InterPro" id="IPR036388">
    <property type="entry name" value="WH-like_DNA-bd_sf"/>
</dbReference>
<dbReference type="FunFam" id="1.10.10.10:FF:000038">
    <property type="entry name" value="Glycine cleavage system transcriptional activator"/>
    <property type="match status" value="1"/>
</dbReference>
<comment type="similarity">
    <text evidence="2">Belongs to the LysR transcriptional regulatory family.</text>
</comment>